<comment type="caution">
    <text evidence="3">The sequence shown here is derived from an EMBL/GenBank/DDBJ whole genome shotgun (WGS) entry which is preliminary data.</text>
</comment>
<evidence type="ECO:0000313" key="3">
    <source>
        <dbReference type="EMBL" id="CAG8484101.1"/>
    </source>
</evidence>
<proteinExistence type="predicted"/>
<keyword evidence="2" id="KW-1133">Transmembrane helix</keyword>
<feature type="non-terminal residue" evidence="3">
    <location>
        <position position="140"/>
    </location>
</feature>
<keyword evidence="2" id="KW-0472">Membrane</keyword>
<feature type="coiled-coil region" evidence="1">
    <location>
        <begin position="84"/>
        <end position="111"/>
    </location>
</feature>
<keyword evidence="2" id="KW-0812">Transmembrane</keyword>
<gene>
    <name evidence="3" type="ORF">FCALED_LOCUS2865</name>
</gene>
<reference evidence="3" key="1">
    <citation type="submission" date="2021-06" db="EMBL/GenBank/DDBJ databases">
        <authorList>
            <person name="Kallberg Y."/>
            <person name="Tangrot J."/>
            <person name="Rosling A."/>
        </authorList>
    </citation>
    <scope>NUCLEOTIDE SEQUENCE</scope>
    <source>
        <strain evidence="3">UK204</strain>
    </source>
</reference>
<keyword evidence="1" id="KW-0175">Coiled coil</keyword>
<name>A0A9N8WEQ7_9GLOM</name>
<organism evidence="3 4">
    <name type="scientific">Funneliformis caledonium</name>
    <dbReference type="NCBI Taxonomy" id="1117310"/>
    <lineage>
        <taxon>Eukaryota</taxon>
        <taxon>Fungi</taxon>
        <taxon>Fungi incertae sedis</taxon>
        <taxon>Mucoromycota</taxon>
        <taxon>Glomeromycotina</taxon>
        <taxon>Glomeromycetes</taxon>
        <taxon>Glomerales</taxon>
        <taxon>Glomeraceae</taxon>
        <taxon>Funneliformis</taxon>
    </lineage>
</organism>
<dbReference type="Proteomes" id="UP000789570">
    <property type="component" value="Unassembled WGS sequence"/>
</dbReference>
<evidence type="ECO:0000313" key="4">
    <source>
        <dbReference type="Proteomes" id="UP000789570"/>
    </source>
</evidence>
<feature type="coiled-coil region" evidence="1">
    <location>
        <begin position="18"/>
        <end position="45"/>
    </location>
</feature>
<feature type="transmembrane region" description="Helical" evidence="2">
    <location>
        <begin position="115"/>
        <end position="135"/>
    </location>
</feature>
<accession>A0A9N8WEQ7</accession>
<keyword evidence="4" id="KW-1185">Reference proteome</keyword>
<sequence>MGRIHRRRFFCGASTKLAQRQKEHIRNLESEVADQKDEAQKLRKQLYTAVSLIVESGNEIQFLVEDLERLSGLPSELNKWYEKYNTVRNKLETSNKNLEGYKSQNKNLAHRLEQVQFWFSLTFYLRTGVLFIWPWGYGLS</sequence>
<evidence type="ECO:0000256" key="1">
    <source>
        <dbReference type="SAM" id="Coils"/>
    </source>
</evidence>
<dbReference type="EMBL" id="CAJVPQ010000468">
    <property type="protein sequence ID" value="CAG8484101.1"/>
    <property type="molecule type" value="Genomic_DNA"/>
</dbReference>
<evidence type="ECO:0000256" key="2">
    <source>
        <dbReference type="SAM" id="Phobius"/>
    </source>
</evidence>
<dbReference type="AlphaFoldDB" id="A0A9N8WEQ7"/>
<protein>
    <submittedName>
        <fullName evidence="3">3341_t:CDS:1</fullName>
    </submittedName>
</protein>